<reference evidence="6 7" key="1">
    <citation type="journal article" date="2019" name="Nat. Med.">
        <title>A library of human gut bacterial isolates paired with longitudinal multiomics data enables mechanistic microbiome research.</title>
        <authorList>
            <person name="Poyet M."/>
            <person name="Groussin M."/>
            <person name="Gibbons S.M."/>
            <person name="Avila-Pacheco J."/>
            <person name="Jiang X."/>
            <person name="Kearney S.M."/>
            <person name="Perrotta A.R."/>
            <person name="Berdy B."/>
            <person name="Zhao S."/>
            <person name="Lieberman T.D."/>
            <person name="Swanson P.K."/>
            <person name="Smith M."/>
            <person name="Roesemann S."/>
            <person name="Alexander J.E."/>
            <person name="Rich S.A."/>
            <person name="Livny J."/>
            <person name="Vlamakis H."/>
            <person name="Clish C."/>
            <person name="Bullock K."/>
            <person name="Deik A."/>
            <person name="Scott J."/>
            <person name="Pierce K.A."/>
            <person name="Xavier R.J."/>
            <person name="Alm E.J."/>
        </authorList>
    </citation>
    <scope>NUCLEOTIDE SEQUENCE [LARGE SCALE GENOMIC DNA]</scope>
    <source>
        <strain evidence="6 7">BIOML-A1</strain>
    </source>
</reference>
<evidence type="ECO:0000256" key="3">
    <source>
        <dbReference type="ARBA" id="ARBA00038412"/>
    </source>
</evidence>
<dbReference type="PANTHER" id="PTHR41286:SF1">
    <property type="entry name" value="HNH NUCLEASE YAJD-RELATED"/>
    <property type="match status" value="1"/>
</dbReference>
<dbReference type="GO" id="GO:0016787">
    <property type="term" value="F:hydrolase activity"/>
    <property type="evidence" value="ECO:0007669"/>
    <property type="project" value="UniProtKB-KW"/>
</dbReference>
<comment type="similarity">
    <text evidence="3">Belongs to the HNH nuclease family.</text>
</comment>
<evidence type="ECO:0000256" key="4">
    <source>
        <dbReference type="ARBA" id="ARBA00040194"/>
    </source>
</evidence>
<dbReference type="EMBL" id="WNAF01000002">
    <property type="protein sequence ID" value="MTR76193.1"/>
    <property type="molecule type" value="Genomic_DNA"/>
</dbReference>
<feature type="domain" description="HNH nuclease" evidence="5">
    <location>
        <begin position="36"/>
        <end position="88"/>
    </location>
</feature>
<name>A0A844KD14_9FIRM</name>
<dbReference type="InterPro" id="IPR003615">
    <property type="entry name" value="HNH_nuc"/>
</dbReference>
<evidence type="ECO:0000313" key="6">
    <source>
        <dbReference type="EMBL" id="MTR76193.1"/>
    </source>
</evidence>
<dbReference type="GO" id="GO:0003676">
    <property type="term" value="F:nucleic acid binding"/>
    <property type="evidence" value="ECO:0007669"/>
    <property type="project" value="InterPro"/>
</dbReference>
<organism evidence="6 7">
    <name type="scientific">Mediterraneibacter faecis</name>
    <dbReference type="NCBI Taxonomy" id="592978"/>
    <lineage>
        <taxon>Bacteria</taxon>
        <taxon>Bacillati</taxon>
        <taxon>Bacillota</taxon>
        <taxon>Clostridia</taxon>
        <taxon>Lachnospirales</taxon>
        <taxon>Lachnospiraceae</taxon>
        <taxon>Mediterraneibacter</taxon>
    </lineage>
</organism>
<proteinExistence type="inferred from homology"/>
<evidence type="ECO:0000313" key="7">
    <source>
        <dbReference type="Proteomes" id="UP000448177"/>
    </source>
</evidence>
<evidence type="ECO:0000256" key="2">
    <source>
        <dbReference type="ARBA" id="ARBA00022801"/>
    </source>
</evidence>
<accession>A0A844KD14</accession>
<keyword evidence="1" id="KW-0540">Nuclease</keyword>
<dbReference type="SMART" id="SM00507">
    <property type="entry name" value="HNHc"/>
    <property type="match status" value="1"/>
</dbReference>
<dbReference type="Pfam" id="PF01844">
    <property type="entry name" value="HNH"/>
    <property type="match status" value="1"/>
</dbReference>
<keyword evidence="7" id="KW-1185">Reference proteome</keyword>
<evidence type="ECO:0000256" key="1">
    <source>
        <dbReference type="ARBA" id="ARBA00022722"/>
    </source>
</evidence>
<dbReference type="PANTHER" id="PTHR41286">
    <property type="entry name" value="HNH NUCLEASE YAJD-RELATED"/>
    <property type="match status" value="1"/>
</dbReference>
<dbReference type="GO" id="GO:0004519">
    <property type="term" value="F:endonuclease activity"/>
    <property type="evidence" value="ECO:0007669"/>
    <property type="project" value="UniProtKB-KW"/>
</dbReference>
<dbReference type="RefSeq" id="WP_155203882.1">
    <property type="nucleotide sequence ID" value="NZ_WNAF01000002.1"/>
</dbReference>
<keyword evidence="2" id="KW-0378">Hydrolase</keyword>
<evidence type="ECO:0000259" key="5">
    <source>
        <dbReference type="SMART" id="SM00507"/>
    </source>
</evidence>
<dbReference type="Proteomes" id="UP000448177">
    <property type="component" value="Unassembled WGS sequence"/>
</dbReference>
<dbReference type="GO" id="GO:0008270">
    <property type="term" value="F:zinc ion binding"/>
    <property type="evidence" value="ECO:0007669"/>
    <property type="project" value="InterPro"/>
</dbReference>
<gene>
    <name evidence="6" type="ORF">GMD21_05785</name>
</gene>
<keyword evidence="6" id="KW-0255">Endonuclease</keyword>
<protein>
    <recommendedName>
        <fullName evidence="4">Putative HNH nuclease YajD</fullName>
    </recommendedName>
</protein>
<dbReference type="AlphaFoldDB" id="A0A844KD14"/>
<dbReference type="GO" id="GO:0005829">
    <property type="term" value="C:cytosol"/>
    <property type="evidence" value="ECO:0007669"/>
    <property type="project" value="TreeGrafter"/>
</dbReference>
<comment type="caution">
    <text evidence="6">The sequence shown here is derived from an EMBL/GenBank/DDBJ whole genome shotgun (WGS) entry which is preliminary data.</text>
</comment>
<sequence length="110" mass="13164">MTDKEAKAFYNAAAWKHKRMQILERDHYECQDCRKRLKDAVAAGHILQGEDRKIRRAEEVHHIVELKEHPELGLEDDNLISLCVKCHNLRHGRTPRRFQRKKKLASKERW</sequence>
<dbReference type="InterPro" id="IPR002711">
    <property type="entry name" value="HNH"/>
</dbReference>
<dbReference type="Gene3D" id="1.10.30.50">
    <property type="match status" value="1"/>
</dbReference>